<reference evidence="2 3" key="1">
    <citation type="journal article" date="2015" name="Nature">
        <title>rRNA introns, odd ribosomes, and small enigmatic genomes across a large radiation of phyla.</title>
        <authorList>
            <person name="Brown C.T."/>
            <person name="Hug L.A."/>
            <person name="Thomas B.C."/>
            <person name="Sharon I."/>
            <person name="Castelle C.J."/>
            <person name="Singh A."/>
            <person name="Wilkins M.J."/>
            <person name="Williams K.H."/>
            <person name="Banfield J.F."/>
        </authorList>
    </citation>
    <scope>NUCLEOTIDE SEQUENCE [LARGE SCALE GENOMIC DNA]</scope>
</reference>
<comment type="caution">
    <text evidence="2">The sequence shown here is derived from an EMBL/GenBank/DDBJ whole genome shotgun (WGS) entry which is preliminary data.</text>
</comment>
<protein>
    <submittedName>
        <fullName evidence="2">Uncharacterized protein</fullName>
    </submittedName>
</protein>
<sequence>MPGQIVVFYRVLLDAAVDRSVRALAVAVVAIVVGAGVTVIALGGRPAAHPLLAVALLADVVVAVVRYELALPLQRAVAVVVHDGLETVAHRRRRAARLGSLGVAVNADRVDDVGTLARLLAKVIRARVTILALPAVLAAIRGVLAGAGVGVALLILPTHTRIILAHVRLPVAAVLGAEIPIATVGIGRALDTPSVRATVQTLRAQAVLRVVVVVRRGSILNTRVDGAGDAVVRVERRMLTPVERVTNVSGAGVAVVALVAGHAATVDEIELAAHAFRAKIAGADVVIIALHLRLHAAVFHVAHRDSAGERIVRAVARVCDVLALPVAVAAVVSAGDAVIAILQRLFAVTGDALCDHARARRLTVAVATSTALDDRVCTPDTRDAHIDGRDITVLARNRHELTAATTRDADRAVAIVHASGTGVGVRLAVVAADTRDAAVLRADVAVAAAARLVRTTPVRDLIGIARIVRARIPIVTREVVGRMHATSAVAAVLRARDTVIAVILGEVSTLTVSVCGTVSVVVSADCMVSCSTGAVVPASQLAMQMKRATVKWRMSSSVEFLCPFSKMGTK</sequence>
<organism evidence="2 3">
    <name type="scientific">Candidatus Magasanikbacteria bacterium GW2011_GWE2_42_7</name>
    <dbReference type="NCBI Taxonomy" id="1619052"/>
    <lineage>
        <taxon>Bacteria</taxon>
        <taxon>Candidatus Magasanikiibacteriota</taxon>
    </lineage>
</organism>
<evidence type="ECO:0000313" key="3">
    <source>
        <dbReference type="Proteomes" id="UP000033867"/>
    </source>
</evidence>
<feature type="transmembrane region" description="Helical" evidence="1">
    <location>
        <begin position="21"/>
        <end position="41"/>
    </location>
</feature>
<proteinExistence type="predicted"/>
<feature type="transmembrane region" description="Helical" evidence="1">
    <location>
        <begin position="128"/>
        <end position="156"/>
    </location>
</feature>
<gene>
    <name evidence="2" type="ORF">UV42_C0010G0016</name>
</gene>
<dbReference type="Proteomes" id="UP000033867">
    <property type="component" value="Unassembled WGS sequence"/>
</dbReference>
<dbReference type="PATRIC" id="fig|1619052.3.peg.260"/>
<dbReference type="EMBL" id="LCEK01000010">
    <property type="protein sequence ID" value="KKS72313.1"/>
    <property type="molecule type" value="Genomic_DNA"/>
</dbReference>
<keyword evidence="1" id="KW-0472">Membrane</keyword>
<keyword evidence="1" id="KW-0812">Transmembrane</keyword>
<feature type="transmembrane region" description="Helical" evidence="1">
    <location>
        <begin position="47"/>
        <end position="65"/>
    </location>
</feature>
<dbReference type="AlphaFoldDB" id="A0A0G1ECJ4"/>
<evidence type="ECO:0000313" key="2">
    <source>
        <dbReference type="EMBL" id="KKS72313.1"/>
    </source>
</evidence>
<name>A0A0G1ECJ4_9BACT</name>
<keyword evidence="1" id="KW-1133">Transmembrane helix</keyword>
<accession>A0A0G1ECJ4</accession>
<evidence type="ECO:0000256" key="1">
    <source>
        <dbReference type="SAM" id="Phobius"/>
    </source>
</evidence>